<reference evidence="2" key="1">
    <citation type="journal article" date="2014" name="Front. Microbiol.">
        <title>High frequency of phylogenetically diverse reductive dehalogenase-homologous genes in deep subseafloor sedimentary metagenomes.</title>
        <authorList>
            <person name="Kawai M."/>
            <person name="Futagami T."/>
            <person name="Toyoda A."/>
            <person name="Takaki Y."/>
            <person name="Nishi S."/>
            <person name="Hori S."/>
            <person name="Arai W."/>
            <person name="Tsubouchi T."/>
            <person name="Morono Y."/>
            <person name="Uchiyama I."/>
            <person name="Ito T."/>
            <person name="Fujiyama A."/>
            <person name="Inagaki F."/>
            <person name="Takami H."/>
        </authorList>
    </citation>
    <scope>NUCLEOTIDE SEQUENCE</scope>
    <source>
        <strain evidence="2">Expedition CK06-06</strain>
    </source>
</reference>
<comment type="caution">
    <text evidence="2">The sequence shown here is derived from an EMBL/GenBank/DDBJ whole genome shotgun (WGS) entry which is preliminary data.</text>
</comment>
<evidence type="ECO:0000313" key="2">
    <source>
        <dbReference type="EMBL" id="GAI52591.1"/>
    </source>
</evidence>
<proteinExistence type="predicted"/>
<organism evidence="2">
    <name type="scientific">marine sediment metagenome</name>
    <dbReference type="NCBI Taxonomy" id="412755"/>
    <lineage>
        <taxon>unclassified sequences</taxon>
        <taxon>metagenomes</taxon>
        <taxon>ecological metagenomes</taxon>
    </lineage>
</organism>
<gene>
    <name evidence="2" type="ORF">S06H3_56447</name>
</gene>
<sequence>IPFLVIVFVIALLVTRNPTFSYSLILIVFPFVAWLIYFDYHGEPLIFFSMGLGIFMGIRYIPRLKEMHGKTGGDWRKVIKRRSLKDRC</sequence>
<name>X1QCQ8_9ZZZZ</name>
<dbReference type="AlphaFoldDB" id="X1QCQ8"/>
<dbReference type="EMBL" id="BARV01036307">
    <property type="protein sequence ID" value="GAI52591.1"/>
    <property type="molecule type" value="Genomic_DNA"/>
</dbReference>
<feature type="non-terminal residue" evidence="2">
    <location>
        <position position="1"/>
    </location>
</feature>
<accession>X1QCQ8</accession>
<evidence type="ECO:0000256" key="1">
    <source>
        <dbReference type="SAM" id="Phobius"/>
    </source>
</evidence>
<protein>
    <submittedName>
        <fullName evidence="2">Uncharacterized protein</fullName>
    </submittedName>
</protein>
<feature type="transmembrane region" description="Helical" evidence="1">
    <location>
        <begin position="44"/>
        <end position="61"/>
    </location>
</feature>
<keyword evidence="1" id="KW-1133">Transmembrane helix</keyword>
<keyword evidence="1" id="KW-0472">Membrane</keyword>
<keyword evidence="1" id="KW-0812">Transmembrane</keyword>